<evidence type="ECO:0000313" key="11">
    <source>
        <dbReference type="Proteomes" id="UP000245771"/>
    </source>
</evidence>
<evidence type="ECO:0000256" key="3">
    <source>
        <dbReference type="ARBA" id="ARBA00022602"/>
    </source>
</evidence>
<keyword evidence="4 10" id="KW-0808">Transferase</keyword>
<accession>A0A316VG09</accession>
<evidence type="ECO:0000259" key="9">
    <source>
        <dbReference type="Pfam" id="PF00432"/>
    </source>
</evidence>
<dbReference type="OrthoDB" id="10261146at2759"/>
<evidence type="ECO:0000256" key="7">
    <source>
        <dbReference type="ARBA" id="ARBA00022833"/>
    </source>
</evidence>
<comment type="cofactor">
    <cofactor evidence="1">
        <name>Zn(2+)</name>
        <dbReference type="ChEBI" id="CHEBI:29105"/>
    </cofactor>
</comment>
<dbReference type="GO" id="GO:0005965">
    <property type="term" value="C:protein farnesyltransferase complex"/>
    <property type="evidence" value="ECO:0007669"/>
    <property type="project" value="TreeGrafter"/>
</dbReference>
<comment type="similarity">
    <text evidence="2">Belongs to the protein prenyltransferase subunit beta family.</text>
</comment>
<dbReference type="PANTHER" id="PTHR11774">
    <property type="entry name" value="GERANYLGERANYL TRANSFERASE TYPE BETA SUBUNIT"/>
    <property type="match status" value="1"/>
</dbReference>
<dbReference type="GO" id="GO:0046872">
    <property type="term" value="F:metal ion binding"/>
    <property type="evidence" value="ECO:0007669"/>
    <property type="project" value="UniProtKB-KW"/>
</dbReference>
<dbReference type="InterPro" id="IPR045089">
    <property type="entry name" value="PGGT1B-like"/>
</dbReference>
<dbReference type="STRING" id="1280837.A0A316VG09"/>
<dbReference type="GO" id="GO:0004660">
    <property type="term" value="F:protein farnesyltransferase activity"/>
    <property type="evidence" value="ECO:0007669"/>
    <property type="project" value="TreeGrafter"/>
</dbReference>
<protein>
    <submittedName>
        <fullName evidence="10">Terpenoid cyclases/Protein prenyltransferase</fullName>
    </submittedName>
</protein>
<evidence type="ECO:0000256" key="2">
    <source>
        <dbReference type="ARBA" id="ARBA00010497"/>
    </source>
</evidence>
<dbReference type="GeneID" id="37020478"/>
<gene>
    <name evidence="10" type="ORF">FA14DRAFT_160480</name>
</gene>
<dbReference type="Pfam" id="PF00432">
    <property type="entry name" value="Prenyltrans"/>
    <property type="match status" value="1"/>
</dbReference>
<dbReference type="SUPFAM" id="SSF48239">
    <property type="entry name" value="Terpenoid cyclases/Protein prenyltransferases"/>
    <property type="match status" value="1"/>
</dbReference>
<evidence type="ECO:0000256" key="6">
    <source>
        <dbReference type="ARBA" id="ARBA00022737"/>
    </source>
</evidence>
<dbReference type="RefSeq" id="XP_025355555.1">
    <property type="nucleotide sequence ID" value="XM_025498697.1"/>
</dbReference>
<evidence type="ECO:0000256" key="4">
    <source>
        <dbReference type="ARBA" id="ARBA00022679"/>
    </source>
</evidence>
<keyword evidence="7" id="KW-0862">Zinc</keyword>
<dbReference type="InterPro" id="IPR001330">
    <property type="entry name" value="Prenyltrans"/>
</dbReference>
<dbReference type="Gene3D" id="1.50.10.20">
    <property type="match status" value="1"/>
</dbReference>
<keyword evidence="11" id="KW-1185">Reference proteome</keyword>
<reference evidence="10 11" key="1">
    <citation type="journal article" date="2018" name="Mol. Biol. Evol.">
        <title>Broad Genomic Sampling Reveals a Smut Pathogenic Ancestry of the Fungal Clade Ustilaginomycotina.</title>
        <authorList>
            <person name="Kijpornyongpan T."/>
            <person name="Mondo S.J."/>
            <person name="Barry K."/>
            <person name="Sandor L."/>
            <person name="Lee J."/>
            <person name="Lipzen A."/>
            <person name="Pangilinan J."/>
            <person name="LaButti K."/>
            <person name="Hainaut M."/>
            <person name="Henrissat B."/>
            <person name="Grigoriev I.V."/>
            <person name="Spatafora J.W."/>
            <person name="Aime M.C."/>
        </authorList>
    </citation>
    <scope>NUCLEOTIDE SEQUENCE [LARGE SCALE GENOMIC DNA]</scope>
    <source>
        <strain evidence="10 11">MCA 3882</strain>
    </source>
</reference>
<dbReference type="InParanoid" id="A0A316VG09"/>
<dbReference type="FunCoup" id="A0A316VG09">
    <property type="interactions" value="191"/>
</dbReference>
<dbReference type="InterPro" id="IPR008930">
    <property type="entry name" value="Terpenoid_cyclase/PrenylTrfase"/>
</dbReference>
<feature type="domain" description="Prenyltransferase alpha-alpha toroid" evidence="9">
    <location>
        <begin position="70"/>
        <end position="488"/>
    </location>
</feature>
<evidence type="ECO:0000256" key="5">
    <source>
        <dbReference type="ARBA" id="ARBA00022723"/>
    </source>
</evidence>
<evidence type="ECO:0000256" key="8">
    <source>
        <dbReference type="SAM" id="MobiDB-lite"/>
    </source>
</evidence>
<keyword evidence="6" id="KW-0677">Repeat</keyword>
<keyword evidence="5" id="KW-0479">Metal-binding</keyword>
<dbReference type="AlphaFoldDB" id="A0A316VG09"/>
<feature type="region of interest" description="Disordered" evidence="8">
    <location>
        <begin position="308"/>
        <end position="330"/>
    </location>
</feature>
<sequence>MSILFEKLVATPTDNFGTPTSDEQAEVEESIQAFVESYQNALRGKKEQQGSTSNGKHVNLKDEEIPVPSLNKKMHVAFLRRILDPLPSNYLAYDSTRCWLIYWVAHSCLLMGFELGEPLRSRAITTLLHFQNQYTGGFGGGHGQNAHLMGTYASVMALAILGGPGPCPDDDDVAMGISVDIGKGGWDAIDRKKLYTFLLSLKQPDGSFTVNRDGEVDVRATYCVICVSLMLGIATPELMRGVGNAIANCQTYEGGLSSGSQPFDLLFSAPSLFQNAASLGEAHGGYAFCAMATHLALSLLPNPAEPNVSAFGPGKEEGGKRAQWHQSRSASSSSLDVDRISRWSAWQQGLPIEGGGFRGRTNKLVDGCYGWFSGAGLGTILSVQLELQDGKWWLEDNAEGEPVTTSGESDGWESVTGNAEENDVEGFLFDRKALQEYILVVAQAPQGGLRDKPGKRSDAYHTANNLAGLSLCQHRLEYNQSSRQTLEKAWKSTEASKIEEHNSADNWRKECYLSMMAFVSDPRYLCILGSDENRLGINHPIFNVPLTRSVPMLKWAYAQN</sequence>
<evidence type="ECO:0000256" key="1">
    <source>
        <dbReference type="ARBA" id="ARBA00001947"/>
    </source>
</evidence>
<dbReference type="PANTHER" id="PTHR11774:SF6">
    <property type="entry name" value="PROTEIN FARNESYLTRANSFERASE SUBUNIT BETA"/>
    <property type="match status" value="1"/>
</dbReference>
<dbReference type="Proteomes" id="UP000245771">
    <property type="component" value="Unassembled WGS sequence"/>
</dbReference>
<name>A0A316VG09_9BASI</name>
<evidence type="ECO:0000313" key="10">
    <source>
        <dbReference type="EMBL" id="PWN35253.1"/>
    </source>
</evidence>
<dbReference type="EMBL" id="KZ819603">
    <property type="protein sequence ID" value="PWN35253.1"/>
    <property type="molecule type" value="Genomic_DNA"/>
</dbReference>
<organism evidence="10 11">
    <name type="scientific">Meira miltonrushii</name>
    <dbReference type="NCBI Taxonomy" id="1280837"/>
    <lineage>
        <taxon>Eukaryota</taxon>
        <taxon>Fungi</taxon>
        <taxon>Dikarya</taxon>
        <taxon>Basidiomycota</taxon>
        <taxon>Ustilaginomycotina</taxon>
        <taxon>Exobasidiomycetes</taxon>
        <taxon>Exobasidiales</taxon>
        <taxon>Brachybasidiaceae</taxon>
        <taxon>Meira</taxon>
    </lineage>
</organism>
<proteinExistence type="inferred from homology"/>
<keyword evidence="3" id="KW-0637">Prenyltransferase</keyword>